<keyword evidence="3" id="KW-0378">Hydrolase</keyword>
<dbReference type="InterPro" id="IPR001394">
    <property type="entry name" value="Peptidase_C19_UCH"/>
</dbReference>
<dbReference type="InterPro" id="IPR028889">
    <property type="entry name" value="USP"/>
</dbReference>
<sequence>MNSAHTTVGVTVYTGDKETAQHFITFSHGENQYKFDICNVLMLNYSSDNANIIIMPEAKSTVEKFSSLPKINYVVTVRRLSERLVDLFNLVKHKMNLLHVDIDSLKRTIYPPEKTPKIEPDKLFTSSNTSNLASPIPPWLLVEISKQQRTGRTRQESSAPFAVEIDGASKDEDSPSRTRKKRRRVFGDENAPDDDSDYEEGSKRSRRRKALAASVEEEVHNKNNAGTRSQRRARTRGTKSQSRGFLNLGNTCYMNAVIMVLFHCPNVAQALLDEDAYDYVVEEYDNPNQSTYLALTKVFDRFQDNRRRTSTNPGSIKSRMELVRDYFKGNEQQDAHEFFVLCMDKVNEELASIDAERNFVRDDCLGQECFVITCKQCGKKKVKKQEFTALSLHFIKSGHEDDAVYGSQIMLNNLYECENVQSQCEECGSNEASVVRRLENSPNILILHLSRFSSKGESDSYTKIN</sequence>
<dbReference type="Gene3D" id="3.90.70.10">
    <property type="entry name" value="Cysteine proteinases"/>
    <property type="match status" value="1"/>
</dbReference>
<evidence type="ECO:0000313" key="3">
    <source>
        <dbReference type="EMBL" id="KAL0491074.1"/>
    </source>
</evidence>
<keyword evidence="4" id="KW-1185">Reference proteome</keyword>
<dbReference type="Pfam" id="PF00443">
    <property type="entry name" value="UCH"/>
    <property type="match status" value="1"/>
</dbReference>
<protein>
    <submittedName>
        <fullName evidence="3">Ubiquitin carboxyl-terminal hydrolase 29</fullName>
    </submittedName>
</protein>
<dbReference type="Proteomes" id="UP001431209">
    <property type="component" value="Unassembled WGS sequence"/>
</dbReference>
<feature type="region of interest" description="Disordered" evidence="1">
    <location>
        <begin position="147"/>
        <end position="242"/>
    </location>
</feature>
<feature type="compositionally biased region" description="Basic and acidic residues" evidence="1">
    <location>
        <begin position="167"/>
        <end position="176"/>
    </location>
</feature>
<feature type="compositionally biased region" description="Acidic residues" evidence="1">
    <location>
        <begin position="190"/>
        <end position="199"/>
    </location>
</feature>
<dbReference type="GO" id="GO:0004843">
    <property type="term" value="F:cysteine-type deubiquitinase activity"/>
    <property type="evidence" value="ECO:0007669"/>
    <property type="project" value="InterPro"/>
</dbReference>
<dbReference type="GO" id="GO:0016579">
    <property type="term" value="P:protein deubiquitination"/>
    <property type="evidence" value="ECO:0007669"/>
    <property type="project" value="InterPro"/>
</dbReference>
<evidence type="ECO:0000259" key="2">
    <source>
        <dbReference type="PROSITE" id="PS50235"/>
    </source>
</evidence>
<feature type="domain" description="USP" evidence="2">
    <location>
        <begin position="243"/>
        <end position="465"/>
    </location>
</feature>
<dbReference type="InterPro" id="IPR050164">
    <property type="entry name" value="Peptidase_C19"/>
</dbReference>
<name>A0AAW2ZPB4_9EUKA</name>
<accession>A0AAW2ZPB4</accession>
<dbReference type="EMBL" id="JAOPGA020001753">
    <property type="protein sequence ID" value="KAL0491074.1"/>
    <property type="molecule type" value="Genomic_DNA"/>
</dbReference>
<dbReference type="SUPFAM" id="SSF54001">
    <property type="entry name" value="Cysteine proteinases"/>
    <property type="match status" value="1"/>
</dbReference>
<dbReference type="InterPro" id="IPR038765">
    <property type="entry name" value="Papain-like_cys_pep_sf"/>
</dbReference>
<organism evidence="3 4">
    <name type="scientific">Acrasis kona</name>
    <dbReference type="NCBI Taxonomy" id="1008807"/>
    <lineage>
        <taxon>Eukaryota</taxon>
        <taxon>Discoba</taxon>
        <taxon>Heterolobosea</taxon>
        <taxon>Tetramitia</taxon>
        <taxon>Eutetramitia</taxon>
        <taxon>Acrasidae</taxon>
        <taxon>Acrasis</taxon>
    </lineage>
</organism>
<feature type="region of interest" description="Disordered" evidence="1">
    <location>
        <begin position="111"/>
        <end position="130"/>
    </location>
</feature>
<evidence type="ECO:0000313" key="4">
    <source>
        <dbReference type="Proteomes" id="UP001431209"/>
    </source>
</evidence>
<comment type="caution">
    <text evidence="3">The sequence shown here is derived from an EMBL/GenBank/DDBJ whole genome shotgun (WGS) entry which is preliminary data.</text>
</comment>
<dbReference type="PROSITE" id="PS50235">
    <property type="entry name" value="USP_3"/>
    <property type="match status" value="1"/>
</dbReference>
<reference evidence="3 4" key="1">
    <citation type="submission" date="2024-03" db="EMBL/GenBank/DDBJ databases">
        <title>The Acrasis kona genome and developmental transcriptomes reveal deep origins of eukaryotic multicellular pathways.</title>
        <authorList>
            <person name="Sheikh S."/>
            <person name="Fu C.-J."/>
            <person name="Brown M.W."/>
            <person name="Baldauf S.L."/>
        </authorList>
    </citation>
    <scope>NUCLEOTIDE SEQUENCE [LARGE SCALE GENOMIC DNA]</scope>
    <source>
        <strain evidence="3 4">ATCC MYA-3509</strain>
    </source>
</reference>
<evidence type="ECO:0000256" key="1">
    <source>
        <dbReference type="SAM" id="MobiDB-lite"/>
    </source>
</evidence>
<dbReference type="AlphaFoldDB" id="A0AAW2ZPB4"/>
<proteinExistence type="predicted"/>
<gene>
    <name evidence="3" type="ORF">AKO1_009745</name>
</gene>
<dbReference type="PANTHER" id="PTHR24006">
    <property type="entry name" value="UBIQUITIN CARBOXYL-TERMINAL HYDROLASE"/>
    <property type="match status" value="1"/>
</dbReference>